<dbReference type="InterPro" id="IPR025558">
    <property type="entry name" value="DUF4283"/>
</dbReference>
<dbReference type="PANTHER" id="PTHR31286:SF180">
    <property type="entry name" value="OS10G0362600 PROTEIN"/>
    <property type="match status" value="1"/>
</dbReference>
<evidence type="ECO:0000313" key="4">
    <source>
        <dbReference type="Proteomes" id="UP001497516"/>
    </source>
</evidence>
<dbReference type="PANTHER" id="PTHR31286">
    <property type="entry name" value="GLYCINE-RICH CELL WALL STRUCTURAL PROTEIN 1.8-LIKE"/>
    <property type="match status" value="1"/>
</dbReference>
<reference evidence="3 4" key="1">
    <citation type="submission" date="2024-04" db="EMBL/GenBank/DDBJ databases">
        <authorList>
            <person name="Fracassetti M."/>
        </authorList>
    </citation>
    <scope>NUCLEOTIDE SEQUENCE [LARGE SCALE GENOMIC DNA]</scope>
</reference>
<feature type="compositionally biased region" description="Gly residues" evidence="1">
    <location>
        <begin position="386"/>
        <end position="395"/>
    </location>
</feature>
<dbReference type="Proteomes" id="UP001497516">
    <property type="component" value="Chromosome 10"/>
</dbReference>
<feature type="compositionally biased region" description="Polar residues" evidence="1">
    <location>
        <begin position="274"/>
        <end position="283"/>
    </location>
</feature>
<dbReference type="InterPro" id="IPR040256">
    <property type="entry name" value="At4g02000-like"/>
</dbReference>
<proteinExistence type="predicted"/>
<dbReference type="AlphaFoldDB" id="A0AAV2CRY5"/>
<evidence type="ECO:0000313" key="3">
    <source>
        <dbReference type="EMBL" id="CAL1358984.1"/>
    </source>
</evidence>
<evidence type="ECO:0000256" key="1">
    <source>
        <dbReference type="SAM" id="MobiDB-lite"/>
    </source>
</evidence>
<protein>
    <recommendedName>
        <fullName evidence="2">DUF4283 domain-containing protein</fullName>
    </recommendedName>
</protein>
<feature type="region of interest" description="Disordered" evidence="1">
    <location>
        <begin position="376"/>
        <end position="395"/>
    </location>
</feature>
<evidence type="ECO:0000259" key="2">
    <source>
        <dbReference type="Pfam" id="PF14111"/>
    </source>
</evidence>
<dbReference type="Pfam" id="PF14111">
    <property type="entry name" value="DUF4283"/>
    <property type="match status" value="1"/>
</dbReference>
<gene>
    <name evidence="3" type="ORF">LTRI10_LOCUS6504</name>
</gene>
<organism evidence="3 4">
    <name type="scientific">Linum trigynum</name>
    <dbReference type="NCBI Taxonomy" id="586398"/>
    <lineage>
        <taxon>Eukaryota</taxon>
        <taxon>Viridiplantae</taxon>
        <taxon>Streptophyta</taxon>
        <taxon>Embryophyta</taxon>
        <taxon>Tracheophyta</taxon>
        <taxon>Spermatophyta</taxon>
        <taxon>Magnoliopsida</taxon>
        <taxon>eudicotyledons</taxon>
        <taxon>Gunneridae</taxon>
        <taxon>Pentapetalae</taxon>
        <taxon>rosids</taxon>
        <taxon>fabids</taxon>
        <taxon>Malpighiales</taxon>
        <taxon>Linaceae</taxon>
        <taxon>Linum</taxon>
    </lineage>
</organism>
<keyword evidence="4" id="KW-1185">Reference proteome</keyword>
<feature type="domain" description="DUF4283" evidence="2">
    <location>
        <begin position="53"/>
        <end position="135"/>
    </location>
</feature>
<accession>A0AAV2CRY5</accession>
<sequence>MAVESAVSGAEWIPVKPWAELFGIAEANRLAYIPPEVFKGGIRMPKIVCDEGAARWKHSLVGQFLHPSPPPLSKFRHWANKLWGRDGIVRVSLLGNQLILIQLPTQETCDWILKSGSWFYSDNLIYLRPWTPGNDVEDLGNKALPIWVKFTNVPLEYINFQGMSRMGSWLGIPLGVDHTTRMGGRLGCAKALVELKASGEFPNYVLVWPTDDRSIRVGVAYSHLPPICGHCQSFGLNCGCGKNERALKDKGIQESREVERVWVRKKAVGGKTKGTPNHNSGSPVTMDKGKSVVSDSMQHSRLLIGSNCVGINLEHTFQSVAECSSPQLPTEDEFQKVVNGARLRCWLPLLCPTSVLQTTQSFAALQGLGDREITQLQAAPKKGVRKGGGSQSPPG</sequence>
<name>A0AAV2CRY5_9ROSI</name>
<dbReference type="EMBL" id="OZ034814">
    <property type="protein sequence ID" value="CAL1358984.1"/>
    <property type="molecule type" value="Genomic_DNA"/>
</dbReference>
<feature type="region of interest" description="Disordered" evidence="1">
    <location>
        <begin position="268"/>
        <end position="290"/>
    </location>
</feature>